<evidence type="ECO:0000256" key="2">
    <source>
        <dbReference type="ARBA" id="ARBA00022475"/>
    </source>
</evidence>
<evidence type="ECO:0000313" key="10">
    <source>
        <dbReference type="Proteomes" id="UP001163687"/>
    </source>
</evidence>
<name>A0AA35CMM5_9FIRM</name>
<evidence type="ECO:0000256" key="8">
    <source>
        <dbReference type="SAM" id="Phobius"/>
    </source>
</evidence>
<dbReference type="EMBL" id="AP025628">
    <property type="protein sequence ID" value="BDG60372.1"/>
    <property type="molecule type" value="Genomic_DNA"/>
</dbReference>
<evidence type="ECO:0000256" key="7">
    <source>
        <dbReference type="PIRSR" id="PIRSR600715-1"/>
    </source>
</evidence>
<feature type="transmembrane region" description="Helical" evidence="8">
    <location>
        <begin position="185"/>
        <end position="203"/>
    </location>
</feature>
<feature type="transmembrane region" description="Helical" evidence="8">
    <location>
        <begin position="280"/>
        <end position="298"/>
    </location>
</feature>
<comment type="subcellular location">
    <subcellularLocation>
        <location evidence="1">Cell membrane</location>
        <topology evidence="1">Multi-pass membrane protein</topology>
    </subcellularLocation>
</comment>
<dbReference type="Pfam" id="PF00953">
    <property type="entry name" value="Glycos_transf_4"/>
    <property type="match status" value="1"/>
</dbReference>
<feature type="transmembrane region" description="Helical" evidence="8">
    <location>
        <begin position="240"/>
        <end position="259"/>
    </location>
</feature>
<feature type="transmembrane region" description="Helical" evidence="8">
    <location>
        <begin position="125"/>
        <end position="147"/>
    </location>
</feature>
<proteinExistence type="predicted"/>
<keyword evidence="3 9" id="KW-0808">Transferase</keyword>
<keyword evidence="2" id="KW-1003">Cell membrane</keyword>
<comment type="cofactor">
    <cofactor evidence="7">
        <name>Mg(2+)</name>
        <dbReference type="ChEBI" id="CHEBI:18420"/>
    </cofactor>
</comment>
<dbReference type="GO" id="GO:0044038">
    <property type="term" value="P:cell wall macromolecule biosynthetic process"/>
    <property type="evidence" value="ECO:0007669"/>
    <property type="project" value="TreeGrafter"/>
</dbReference>
<evidence type="ECO:0000313" key="9">
    <source>
        <dbReference type="EMBL" id="BDG60372.1"/>
    </source>
</evidence>
<feature type="transmembrane region" description="Helical" evidence="8">
    <location>
        <begin position="48"/>
        <end position="68"/>
    </location>
</feature>
<dbReference type="GO" id="GO:0046872">
    <property type="term" value="F:metal ion binding"/>
    <property type="evidence" value="ECO:0007669"/>
    <property type="project" value="UniProtKB-KW"/>
</dbReference>
<dbReference type="AlphaFoldDB" id="A0AA35CMM5"/>
<keyword evidence="7" id="KW-0460">Magnesium</keyword>
<reference evidence="9" key="1">
    <citation type="submission" date="2022-03" db="EMBL/GenBank/DDBJ databases">
        <title>Complete genome sequence of Caldinitratiruptor microaerophilus.</title>
        <authorList>
            <person name="Mukaiyama R."/>
            <person name="Nishiyama T."/>
            <person name="Ueda K."/>
        </authorList>
    </citation>
    <scope>NUCLEOTIDE SEQUENCE</scope>
    <source>
        <strain evidence="9">JCM 16183</strain>
    </source>
</reference>
<organism evidence="9 10">
    <name type="scientific">Caldinitratiruptor microaerophilus</name>
    <dbReference type="NCBI Taxonomy" id="671077"/>
    <lineage>
        <taxon>Bacteria</taxon>
        <taxon>Bacillati</taxon>
        <taxon>Bacillota</taxon>
        <taxon>Clostridia</taxon>
        <taxon>Eubacteriales</taxon>
        <taxon>Symbiobacteriaceae</taxon>
        <taxon>Caldinitratiruptor</taxon>
    </lineage>
</organism>
<dbReference type="PANTHER" id="PTHR22926:SF3">
    <property type="entry name" value="UNDECAPRENYL-PHOSPHATE ALPHA-N-ACETYLGLUCOSAMINYL 1-PHOSPHATE TRANSFERASE"/>
    <property type="match status" value="1"/>
</dbReference>
<keyword evidence="7" id="KW-0479">Metal-binding</keyword>
<dbReference type="RefSeq" id="WP_264844402.1">
    <property type="nucleotide sequence ID" value="NZ_AP025628.1"/>
</dbReference>
<evidence type="ECO:0000256" key="1">
    <source>
        <dbReference type="ARBA" id="ARBA00004651"/>
    </source>
</evidence>
<keyword evidence="10" id="KW-1185">Reference proteome</keyword>
<feature type="binding site" evidence="7">
    <location>
        <position position="152"/>
    </location>
    <ligand>
        <name>Mg(2+)</name>
        <dbReference type="ChEBI" id="CHEBI:18420"/>
    </ligand>
</feature>
<keyword evidence="5 8" id="KW-1133">Transmembrane helix</keyword>
<evidence type="ECO:0000256" key="3">
    <source>
        <dbReference type="ARBA" id="ARBA00022679"/>
    </source>
</evidence>
<feature type="transmembrane region" description="Helical" evidence="8">
    <location>
        <begin position="74"/>
        <end position="92"/>
    </location>
</feature>
<dbReference type="KEGG" id="cmic:caldi_14620"/>
<feature type="transmembrane region" description="Helical" evidence="8">
    <location>
        <begin position="304"/>
        <end position="331"/>
    </location>
</feature>
<keyword evidence="4 8" id="KW-0812">Transmembrane</keyword>
<gene>
    <name evidence="9" type="primary">tagO</name>
    <name evidence="9" type="ORF">caldi_14620</name>
</gene>
<accession>A0AA35CMM5</accession>
<feature type="transmembrane region" description="Helical" evidence="8">
    <location>
        <begin position="6"/>
        <end position="27"/>
    </location>
</feature>
<evidence type="ECO:0000256" key="6">
    <source>
        <dbReference type="ARBA" id="ARBA00023136"/>
    </source>
</evidence>
<protein>
    <submittedName>
        <fullName evidence="9">Undecaprenyl-phosphate alpha-N-acetylglucosaminyl 1-phosphate transferase</fullName>
    </submittedName>
</protein>
<evidence type="ECO:0000256" key="5">
    <source>
        <dbReference type="ARBA" id="ARBA00022989"/>
    </source>
</evidence>
<sequence>MTGSLALSFGMVIVVAAGLTWVSMGLARRFNIVDMPGEIKIHLSPTPRFGGIGIIGGTLFGVTVLGLTGSTLSPQVWVVIVGGVLAAGVGVLDDLWSLKPLIKLEGQLIPAVLLAAFVIRQQGPIYDWAVVPLTVLALGVSGFAAFVTNAFNLLDGMDGLAGGVGVLCAVCLGIMALRIGDLPMAKLLFVVAASTTGFLPLNLPRARTFMGDTGSLFLGYVLGASGVAVAVVATPSISRAVALILILVVPLSDGFAAVWRRLRRGQSVMAGDRDHLYDRLLARLGANTWVVLLVMWGLTATSGVLGLSVMTTEGLVSVSTASVATIGLALLMRRVGTL</sequence>
<dbReference type="GO" id="GO:0005886">
    <property type="term" value="C:plasma membrane"/>
    <property type="evidence" value="ECO:0007669"/>
    <property type="project" value="UniProtKB-SubCell"/>
</dbReference>
<evidence type="ECO:0000256" key="4">
    <source>
        <dbReference type="ARBA" id="ARBA00022692"/>
    </source>
</evidence>
<dbReference type="InterPro" id="IPR000715">
    <property type="entry name" value="Glycosyl_transferase_4"/>
</dbReference>
<feature type="binding site" evidence="7">
    <location>
        <position position="212"/>
    </location>
    <ligand>
        <name>Mg(2+)</name>
        <dbReference type="ChEBI" id="CHEBI:18420"/>
    </ligand>
</feature>
<dbReference type="PANTHER" id="PTHR22926">
    <property type="entry name" value="PHOSPHO-N-ACETYLMURAMOYL-PENTAPEPTIDE-TRANSFERASE"/>
    <property type="match status" value="1"/>
</dbReference>
<dbReference type="GO" id="GO:0016780">
    <property type="term" value="F:phosphotransferase activity, for other substituted phosphate groups"/>
    <property type="evidence" value="ECO:0007669"/>
    <property type="project" value="InterPro"/>
</dbReference>
<feature type="transmembrane region" description="Helical" evidence="8">
    <location>
        <begin position="215"/>
        <end position="234"/>
    </location>
</feature>
<dbReference type="Proteomes" id="UP001163687">
    <property type="component" value="Chromosome"/>
</dbReference>
<dbReference type="GO" id="GO:0071555">
    <property type="term" value="P:cell wall organization"/>
    <property type="evidence" value="ECO:0007669"/>
    <property type="project" value="TreeGrafter"/>
</dbReference>
<dbReference type="CDD" id="cd06853">
    <property type="entry name" value="GT_WecA_like"/>
    <property type="match status" value="1"/>
</dbReference>
<dbReference type="GO" id="GO:0009103">
    <property type="term" value="P:lipopolysaccharide biosynthetic process"/>
    <property type="evidence" value="ECO:0007669"/>
    <property type="project" value="TreeGrafter"/>
</dbReference>
<keyword evidence="6 8" id="KW-0472">Membrane</keyword>
<feature type="transmembrane region" description="Helical" evidence="8">
    <location>
        <begin position="159"/>
        <end position="179"/>
    </location>
</feature>